<dbReference type="PANTHER" id="PTHR38451:SF1">
    <property type="entry name" value="TRNA (ADENINE(22)-N(1))-METHYLTRANSFERASE"/>
    <property type="match status" value="1"/>
</dbReference>
<dbReference type="EMBL" id="WKPJ01000047">
    <property type="protein sequence ID" value="MSA91201.1"/>
    <property type="molecule type" value="Genomic_DNA"/>
</dbReference>
<dbReference type="Gene3D" id="1.10.287.1890">
    <property type="match status" value="1"/>
</dbReference>
<keyword evidence="4" id="KW-1185">Reference proteome</keyword>
<dbReference type="PIRSF" id="PIRSF018637">
    <property type="entry name" value="TrmK"/>
    <property type="match status" value="1"/>
</dbReference>
<sequence length="225" mass="25536">MLSLRLKAIADCVPAGVIVADIGTDHAFLPVELVSSGQIPRAYACDIGVGPLEHARATIEEAGLQAQIALILTPGLEKVPTDAEVAVIAGMGWMTAKSILENDFDRLAHFQLILVQVNREVASLRRWIMEHGFEIVTEKLVHDRHYYQIVGFRKAEKPVSYTEVQLRYGPLLLENQEPVLHEYYRYRREKLQRIAEQIEDPAKRTEILCQMEEIDHIILNRKSSD</sequence>
<evidence type="ECO:0000313" key="1">
    <source>
        <dbReference type="EMBL" id="MSA91201.1"/>
    </source>
</evidence>
<protein>
    <submittedName>
        <fullName evidence="1">SAM-dependent methyltransferase</fullName>
    </submittedName>
</protein>
<dbReference type="InterPro" id="IPR029063">
    <property type="entry name" value="SAM-dependent_MTases_sf"/>
</dbReference>
<dbReference type="EMBL" id="WKPI01000050">
    <property type="protein sequence ID" value="MSC34978.1"/>
    <property type="molecule type" value="Genomic_DNA"/>
</dbReference>
<comment type="caution">
    <text evidence="1">The sequence shown here is derived from an EMBL/GenBank/DDBJ whole genome shotgun (WGS) entry which is preliminary data.</text>
</comment>
<dbReference type="OrthoDB" id="5881184at2"/>
<accession>A0A6N7SB93</accession>
<gene>
    <name evidence="2" type="ORF">GKD88_17815</name>
    <name evidence="1" type="ORF">GKE08_17905</name>
</gene>
<reference evidence="3 4" key="1">
    <citation type="journal article" date="2019" name="Nat. Med.">
        <title>A library of human gut bacterial isolates paired with longitudinal multiomics data enables mechanistic microbiome research.</title>
        <authorList>
            <person name="Poyet M."/>
            <person name="Groussin M."/>
            <person name="Gibbons S.M."/>
            <person name="Avila-Pacheco J."/>
            <person name="Jiang X."/>
            <person name="Kearney S.M."/>
            <person name="Perrotta A.R."/>
            <person name="Berdy B."/>
            <person name="Zhao S."/>
            <person name="Lieberman T.D."/>
            <person name="Swanson P.K."/>
            <person name="Smith M."/>
            <person name="Roesemann S."/>
            <person name="Alexander J.E."/>
            <person name="Rich S.A."/>
            <person name="Livny J."/>
            <person name="Vlamakis H."/>
            <person name="Clish C."/>
            <person name="Bullock K."/>
            <person name="Deik A."/>
            <person name="Scott J."/>
            <person name="Pierce K.A."/>
            <person name="Xavier R.J."/>
            <person name="Alm E.J."/>
        </authorList>
    </citation>
    <scope>NUCLEOTIDE SEQUENCE [LARGE SCALE GENOMIC DNA]</scope>
    <source>
        <strain evidence="1 3">BIOML-A4</strain>
        <strain evidence="2 4">BIOML-A5</strain>
    </source>
</reference>
<keyword evidence="1" id="KW-0808">Transferase</keyword>
<dbReference type="InterPro" id="IPR006901">
    <property type="entry name" value="TrmK"/>
</dbReference>
<dbReference type="Proteomes" id="UP000480929">
    <property type="component" value="Unassembled WGS sequence"/>
</dbReference>
<dbReference type="PANTHER" id="PTHR38451">
    <property type="entry name" value="TRNA (ADENINE(22)-N(1))-METHYLTRANSFERASE"/>
    <property type="match status" value="1"/>
</dbReference>
<dbReference type="RefSeq" id="WP_154240543.1">
    <property type="nucleotide sequence ID" value="NZ_CALJPI010000157.1"/>
</dbReference>
<dbReference type="SUPFAM" id="SSF53335">
    <property type="entry name" value="S-adenosyl-L-methionine-dependent methyltransferases"/>
    <property type="match status" value="1"/>
</dbReference>
<name>A0A6N7SB93_9FIRM</name>
<evidence type="ECO:0000313" key="4">
    <source>
        <dbReference type="Proteomes" id="UP000480929"/>
    </source>
</evidence>
<organism evidence="1 3">
    <name type="scientific">Holdemania massiliensis</name>
    <dbReference type="NCBI Taxonomy" id="1468449"/>
    <lineage>
        <taxon>Bacteria</taxon>
        <taxon>Bacillati</taxon>
        <taxon>Bacillota</taxon>
        <taxon>Erysipelotrichia</taxon>
        <taxon>Erysipelotrichales</taxon>
        <taxon>Erysipelotrichaceae</taxon>
        <taxon>Holdemania</taxon>
    </lineage>
</organism>
<dbReference type="GO" id="GO:0160105">
    <property type="term" value="F:tRNA (adenine(22)-N1)-methyltransferase activity"/>
    <property type="evidence" value="ECO:0007669"/>
    <property type="project" value="InterPro"/>
</dbReference>
<proteinExistence type="predicted"/>
<keyword evidence="1" id="KW-0489">Methyltransferase</keyword>
<dbReference type="Pfam" id="PF04816">
    <property type="entry name" value="TrmK"/>
    <property type="match status" value="1"/>
</dbReference>
<dbReference type="Proteomes" id="UP000433575">
    <property type="component" value="Unassembled WGS sequence"/>
</dbReference>
<evidence type="ECO:0000313" key="3">
    <source>
        <dbReference type="Proteomes" id="UP000433575"/>
    </source>
</evidence>
<evidence type="ECO:0000313" key="2">
    <source>
        <dbReference type="EMBL" id="MSC34978.1"/>
    </source>
</evidence>
<dbReference type="Gene3D" id="3.40.50.150">
    <property type="entry name" value="Vaccinia Virus protein VP39"/>
    <property type="match status" value="1"/>
</dbReference>
<dbReference type="AlphaFoldDB" id="A0A6N7SB93"/>
<dbReference type="GO" id="GO:0032259">
    <property type="term" value="P:methylation"/>
    <property type="evidence" value="ECO:0007669"/>
    <property type="project" value="UniProtKB-KW"/>
</dbReference>